<dbReference type="GO" id="GO:0071006">
    <property type="term" value="C:U2-type catalytic step 1 spliceosome"/>
    <property type="evidence" value="ECO:0007669"/>
    <property type="project" value="TreeGrafter"/>
</dbReference>
<dbReference type="InterPro" id="IPR036855">
    <property type="entry name" value="Znf_CCCH_sf"/>
</dbReference>
<evidence type="ECO:0000256" key="3">
    <source>
        <dbReference type="ARBA" id="ARBA00007781"/>
    </source>
</evidence>
<dbReference type="CDD" id="cd12224">
    <property type="entry name" value="RRM_RBM22"/>
    <property type="match status" value="1"/>
</dbReference>
<evidence type="ECO:0000259" key="19">
    <source>
        <dbReference type="PROSITE" id="PS50103"/>
    </source>
</evidence>
<dbReference type="AlphaFoldDB" id="A0A0N5ACD4"/>
<dbReference type="GO" id="GO:0071007">
    <property type="term" value="C:U2-type catalytic step 2 spliceosome"/>
    <property type="evidence" value="ECO:0007669"/>
    <property type="project" value="TreeGrafter"/>
</dbReference>
<dbReference type="PANTHER" id="PTHR14089">
    <property type="entry name" value="PRE-MRNA-SPLICING FACTOR RBM22"/>
    <property type="match status" value="1"/>
</dbReference>
<dbReference type="FunFam" id="3.30.70.330:FF:000476">
    <property type="entry name" value="Zinc finger CCCH domain-containing protein 4"/>
    <property type="match status" value="1"/>
</dbReference>
<feature type="domain" description="RRM" evidence="18">
    <location>
        <begin position="214"/>
        <end position="289"/>
    </location>
</feature>
<dbReference type="Gene3D" id="3.30.70.330">
    <property type="match status" value="1"/>
</dbReference>
<comment type="similarity">
    <text evidence="3">Belongs to the SLT11 family.</text>
</comment>
<keyword evidence="10 16" id="KW-0862">Zinc</keyword>
<feature type="region of interest" description="Disordered" evidence="17">
    <location>
        <begin position="355"/>
        <end position="390"/>
    </location>
</feature>
<keyword evidence="6" id="KW-0507">mRNA processing</keyword>
<evidence type="ECO:0000256" key="12">
    <source>
        <dbReference type="ARBA" id="ARBA00023187"/>
    </source>
</evidence>
<dbReference type="GO" id="GO:0006397">
    <property type="term" value="P:mRNA processing"/>
    <property type="evidence" value="ECO:0007669"/>
    <property type="project" value="UniProtKB-KW"/>
</dbReference>
<dbReference type="InterPro" id="IPR039171">
    <property type="entry name" value="Cwc2/Slt11"/>
</dbReference>
<evidence type="ECO:0000256" key="17">
    <source>
        <dbReference type="SAM" id="MobiDB-lite"/>
    </source>
</evidence>
<dbReference type="PANTHER" id="PTHR14089:SF6">
    <property type="entry name" value="PRE-MRNA-SPLICING FACTOR RBM22"/>
    <property type="match status" value="1"/>
</dbReference>
<evidence type="ECO:0000256" key="10">
    <source>
        <dbReference type="ARBA" id="ARBA00022833"/>
    </source>
</evidence>
<keyword evidence="9 16" id="KW-0863">Zinc-finger</keyword>
<dbReference type="InterPro" id="IPR035979">
    <property type="entry name" value="RBD_domain_sf"/>
</dbReference>
<keyword evidence="7 16" id="KW-0479">Metal-binding</keyword>
<dbReference type="InterPro" id="IPR012677">
    <property type="entry name" value="Nucleotide-bd_a/b_plait_sf"/>
</dbReference>
<keyword evidence="13" id="KW-0539">Nucleus</keyword>
<dbReference type="InterPro" id="IPR000571">
    <property type="entry name" value="Znf_CCCH"/>
</dbReference>
<evidence type="ECO:0000256" key="7">
    <source>
        <dbReference type="ARBA" id="ARBA00022723"/>
    </source>
</evidence>
<proteinExistence type="inferred from homology"/>
<keyword evidence="11 15" id="KW-0694">RNA-binding</keyword>
<dbReference type="STRING" id="451379.A0A0N5ACD4"/>
<feature type="compositionally biased region" description="Low complexity" evidence="17">
    <location>
        <begin position="357"/>
        <end position="370"/>
    </location>
</feature>
<dbReference type="GO" id="GO:0008270">
    <property type="term" value="F:zinc ion binding"/>
    <property type="evidence" value="ECO:0007669"/>
    <property type="project" value="UniProtKB-KW"/>
</dbReference>
<dbReference type="GO" id="GO:0017070">
    <property type="term" value="F:U6 snRNA binding"/>
    <property type="evidence" value="ECO:0007669"/>
    <property type="project" value="TreeGrafter"/>
</dbReference>
<evidence type="ECO:0000256" key="8">
    <source>
        <dbReference type="ARBA" id="ARBA00022728"/>
    </source>
</evidence>
<evidence type="ECO:0000256" key="13">
    <source>
        <dbReference type="ARBA" id="ARBA00023242"/>
    </source>
</evidence>
<keyword evidence="20" id="KW-1185">Reference proteome</keyword>
<evidence type="ECO:0000313" key="20">
    <source>
        <dbReference type="Proteomes" id="UP000046393"/>
    </source>
</evidence>
<evidence type="ECO:0000256" key="2">
    <source>
        <dbReference type="ARBA" id="ARBA00004496"/>
    </source>
</evidence>
<evidence type="ECO:0000256" key="15">
    <source>
        <dbReference type="PROSITE-ProRule" id="PRU00176"/>
    </source>
</evidence>
<evidence type="ECO:0000256" key="16">
    <source>
        <dbReference type="PROSITE-ProRule" id="PRU00723"/>
    </source>
</evidence>
<dbReference type="Pfam" id="PF25584">
    <property type="entry name" value="zf-CCCH_RBM22"/>
    <property type="match status" value="1"/>
</dbReference>
<dbReference type="GO" id="GO:0008380">
    <property type="term" value="P:RNA splicing"/>
    <property type="evidence" value="ECO:0007669"/>
    <property type="project" value="UniProtKB-KW"/>
</dbReference>
<evidence type="ECO:0000256" key="4">
    <source>
        <dbReference type="ARBA" id="ARBA00020031"/>
    </source>
</evidence>
<dbReference type="Pfam" id="PF00076">
    <property type="entry name" value="RRM_1"/>
    <property type="match status" value="1"/>
</dbReference>
<dbReference type="SMART" id="SM00356">
    <property type="entry name" value="ZnF_C3H1"/>
    <property type="match status" value="1"/>
</dbReference>
<organism evidence="20 21">
    <name type="scientific">Syphacia muris</name>
    <dbReference type="NCBI Taxonomy" id="451379"/>
    <lineage>
        <taxon>Eukaryota</taxon>
        <taxon>Metazoa</taxon>
        <taxon>Ecdysozoa</taxon>
        <taxon>Nematoda</taxon>
        <taxon>Chromadorea</taxon>
        <taxon>Rhabditida</taxon>
        <taxon>Spirurina</taxon>
        <taxon>Oxyuridomorpha</taxon>
        <taxon>Oxyuroidea</taxon>
        <taxon>Oxyuridae</taxon>
        <taxon>Syphacia</taxon>
    </lineage>
</organism>
<evidence type="ECO:0000313" key="21">
    <source>
        <dbReference type="WBParaSite" id="SMUV_0000181001-mRNA-1"/>
    </source>
</evidence>
<dbReference type="GO" id="GO:0000974">
    <property type="term" value="C:Prp19 complex"/>
    <property type="evidence" value="ECO:0007669"/>
    <property type="project" value="TreeGrafter"/>
</dbReference>
<dbReference type="Proteomes" id="UP000046393">
    <property type="component" value="Unplaced"/>
</dbReference>
<feature type="zinc finger region" description="C3H1-type" evidence="16">
    <location>
        <begin position="141"/>
        <end position="168"/>
    </location>
</feature>
<dbReference type="Pfam" id="PF21369">
    <property type="entry name" value="STL11_N"/>
    <property type="match status" value="1"/>
</dbReference>
<dbReference type="SUPFAM" id="SSF90229">
    <property type="entry name" value="CCCH zinc finger"/>
    <property type="match status" value="1"/>
</dbReference>
<dbReference type="InterPro" id="IPR057674">
    <property type="entry name" value="Znf-CCCH_RBM22"/>
</dbReference>
<keyword evidence="5" id="KW-0963">Cytoplasm</keyword>
<name>A0A0N5ACD4_9BILA</name>
<evidence type="ECO:0000256" key="6">
    <source>
        <dbReference type="ARBA" id="ARBA00022664"/>
    </source>
</evidence>
<evidence type="ECO:0000256" key="1">
    <source>
        <dbReference type="ARBA" id="ARBA00004123"/>
    </source>
</evidence>
<dbReference type="Gene3D" id="4.10.1000.10">
    <property type="entry name" value="Zinc finger, CCCH-type"/>
    <property type="match status" value="1"/>
</dbReference>
<accession>A0A0N5ACD4</accession>
<dbReference type="SUPFAM" id="SSF54928">
    <property type="entry name" value="RNA-binding domain, RBD"/>
    <property type="match status" value="1"/>
</dbReference>
<feature type="region of interest" description="Disordered" evidence="17">
    <location>
        <begin position="407"/>
        <end position="437"/>
    </location>
</feature>
<evidence type="ECO:0000259" key="18">
    <source>
        <dbReference type="PROSITE" id="PS50102"/>
    </source>
</evidence>
<evidence type="ECO:0000256" key="9">
    <source>
        <dbReference type="ARBA" id="ARBA00022771"/>
    </source>
</evidence>
<evidence type="ECO:0000256" key="14">
    <source>
        <dbReference type="ARBA" id="ARBA00030793"/>
    </source>
</evidence>
<feature type="domain" description="C3H1-type" evidence="19">
    <location>
        <begin position="141"/>
        <end position="168"/>
    </location>
</feature>
<keyword evidence="12" id="KW-0508">mRNA splicing</keyword>
<sequence length="437" mass="49275">MSKSSYTYNRKTWEDAIKDKHGAECKICQRPFTNFRWMPGKNMRYKKTEVCQTCAKLKNVCQTCLLDLEFGLPVQVRDHALQIQDDIPKQGASRDYYIQNQERELALTDGTTPGGALAKITDAGSNDFLRKLARNTPYYQRNKPHICSFFVKGECKRGEECPYRHEKPSDPDDPLSHQNMRDRYYGNNDPVADKLLNRAKAMPVLQPPEDSSITTLYVGDLGPAGAINEADLRDYFYQFGEIRSLNVLPAKACAFIAFTTRQAAEKAAERSFNKLVMHGRRLKIRWGRPQARSTEEEKKELEPVSNIPNRKQMFIIFNFDFTLFVYPKCCLGCNIPYTLLTFLACPVPTFFDDEESGASGSGANAGPSAAKRQRFENIPMPPLPPTGTYAPPAKMIVPEVPYTINPAPTTYSGDSGYKVNYPSQDPQRLGSKGDPVE</sequence>
<dbReference type="SMART" id="SM00360">
    <property type="entry name" value="RRM"/>
    <property type="match status" value="1"/>
</dbReference>
<dbReference type="InterPro" id="IPR000504">
    <property type="entry name" value="RRM_dom"/>
</dbReference>
<protein>
    <recommendedName>
        <fullName evidence="4">Pre-mRNA-splicing factor RBM22</fullName>
    </recommendedName>
    <alternativeName>
        <fullName evidence="14">RNA-binding motif protein 22</fullName>
    </alternativeName>
</protein>
<dbReference type="GO" id="GO:0036002">
    <property type="term" value="F:pre-mRNA binding"/>
    <property type="evidence" value="ECO:0007669"/>
    <property type="project" value="TreeGrafter"/>
</dbReference>
<evidence type="ECO:0000256" key="5">
    <source>
        <dbReference type="ARBA" id="ARBA00022490"/>
    </source>
</evidence>
<dbReference type="PROSITE" id="PS50103">
    <property type="entry name" value="ZF_C3H1"/>
    <property type="match status" value="1"/>
</dbReference>
<comment type="subcellular location">
    <subcellularLocation>
        <location evidence="2">Cytoplasm</location>
    </subcellularLocation>
    <subcellularLocation>
        <location evidence="1">Nucleus</location>
    </subcellularLocation>
</comment>
<keyword evidence="8" id="KW-0747">Spliceosome</keyword>
<dbReference type="FunFam" id="4.10.1000.10:FF:000006">
    <property type="entry name" value="Putative pre-mrna-splicing factor rbm22"/>
    <property type="match status" value="1"/>
</dbReference>
<evidence type="ECO:0000256" key="11">
    <source>
        <dbReference type="ARBA" id="ARBA00022884"/>
    </source>
</evidence>
<dbReference type="PROSITE" id="PS50102">
    <property type="entry name" value="RRM"/>
    <property type="match status" value="1"/>
</dbReference>
<dbReference type="WBParaSite" id="SMUV_0000181001-mRNA-1">
    <property type="protein sequence ID" value="SMUV_0000181001-mRNA-1"/>
    <property type="gene ID" value="SMUV_0000181001"/>
</dbReference>
<dbReference type="InterPro" id="IPR048995">
    <property type="entry name" value="STL11/RBM22-like_N"/>
</dbReference>
<reference evidence="21" key="1">
    <citation type="submission" date="2017-02" db="UniProtKB">
        <authorList>
            <consortium name="WormBaseParasite"/>
        </authorList>
    </citation>
    <scope>IDENTIFICATION</scope>
</reference>